<feature type="region of interest" description="Disordered" evidence="1">
    <location>
        <begin position="58"/>
        <end position="78"/>
    </location>
</feature>
<evidence type="ECO:0000313" key="2">
    <source>
        <dbReference type="EMBL" id="CAD7588697.1"/>
    </source>
</evidence>
<accession>A0A7R9JSR4</accession>
<feature type="compositionally biased region" description="Basic and acidic residues" evidence="1">
    <location>
        <begin position="64"/>
        <end position="73"/>
    </location>
</feature>
<dbReference type="EMBL" id="OE839825">
    <property type="protein sequence ID" value="CAD7588697.1"/>
    <property type="molecule type" value="Genomic_DNA"/>
</dbReference>
<sequence>MPSYVDANVGVRRCPGNRKGGSDRSPRMTTATRDHVTRRLDAVVRVMPLQLSDTWRQAQSVRNPDVKNPERRKSGSAVLHTKIPVYLLSHRHPTNNNPNKHYYVELNILDIESSPVS</sequence>
<reference evidence="2" key="1">
    <citation type="submission" date="2020-11" db="EMBL/GenBank/DDBJ databases">
        <authorList>
            <person name="Tran Van P."/>
        </authorList>
    </citation>
    <scope>NUCLEOTIDE SEQUENCE</scope>
</reference>
<organism evidence="2">
    <name type="scientific">Timema genevievae</name>
    <name type="common">Walking stick</name>
    <dbReference type="NCBI Taxonomy" id="629358"/>
    <lineage>
        <taxon>Eukaryota</taxon>
        <taxon>Metazoa</taxon>
        <taxon>Ecdysozoa</taxon>
        <taxon>Arthropoda</taxon>
        <taxon>Hexapoda</taxon>
        <taxon>Insecta</taxon>
        <taxon>Pterygota</taxon>
        <taxon>Neoptera</taxon>
        <taxon>Polyneoptera</taxon>
        <taxon>Phasmatodea</taxon>
        <taxon>Timematodea</taxon>
        <taxon>Timematoidea</taxon>
        <taxon>Timematidae</taxon>
        <taxon>Timema</taxon>
    </lineage>
</organism>
<gene>
    <name evidence="2" type="ORF">TGEB3V08_LOCUS2736</name>
</gene>
<feature type="compositionally biased region" description="Basic and acidic residues" evidence="1">
    <location>
        <begin position="20"/>
        <end position="32"/>
    </location>
</feature>
<protein>
    <submittedName>
        <fullName evidence="2">Uncharacterized protein</fullName>
    </submittedName>
</protein>
<name>A0A7R9JSR4_TIMGE</name>
<dbReference type="AlphaFoldDB" id="A0A7R9JSR4"/>
<proteinExistence type="predicted"/>
<feature type="region of interest" description="Disordered" evidence="1">
    <location>
        <begin position="1"/>
        <end position="32"/>
    </location>
</feature>
<evidence type="ECO:0000256" key="1">
    <source>
        <dbReference type="SAM" id="MobiDB-lite"/>
    </source>
</evidence>